<dbReference type="AlphaFoldDB" id="A0A821TBI0"/>
<comment type="caution">
    <text evidence="1">The sequence shown here is derived from an EMBL/GenBank/DDBJ whole genome shotgun (WGS) entry which is preliminary data.</text>
</comment>
<gene>
    <name evidence="1" type="ORF">TOA249_LOCUS28553</name>
</gene>
<proteinExistence type="predicted"/>
<protein>
    <submittedName>
        <fullName evidence="1">Uncharacterized protein</fullName>
    </submittedName>
</protein>
<accession>A0A821TBI0</accession>
<dbReference type="Proteomes" id="UP000663838">
    <property type="component" value="Unassembled WGS sequence"/>
</dbReference>
<organism evidence="1 2">
    <name type="scientific">Rotaria socialis</name>
    <dbReference type="NCBI Taxonomy" id="392032"/>
    <lineage>
        <taxon>Eukaryota</taxon>
        <taxon>Metazoa</taxon>
        <taxon>Spiralia</taxon>
        <taxon>Gnathifera</taxon>
        <taxon>Rotifera</taxon>
        <taxon>Eurotatoria</taxon>
        <taxon>Bdelloidea</taxon>
        <taxon>Philodinida</taxon>
        <taxon>Philodinidae</taxon>
        <taxon>Rotaria</taxon>
    </lineage>
</organism>
<name>A0A821TBI0_9BILA</name>
<evidence type="ECO:0000313" key="1">
    <source>
        <dbReference type="EMBL" id="CAF4871893.1"/>
    </source>
</evidence>
<sequence length="73" mass="9004">MIAGQNEIWRRECNQSRKLHSKSYKQIYMDWMYEKYLRNYELQIMKTKYMEEMAHTAPGLRRLSPLYPVRSVN</sequence>
<dbReference type="EMBL" id="CAJOBS010004020">
    <property type="protein sequence ID" value="CAF4871893.1"/>
    <property type="molecule type" value="Genomic_DNA"/>
</dbReference>
<evidence type="ECO:0000313" key="2">
    <source>
        <dbReference type="Proteomes" id="UP000663838"/>
    </source>
</evidence>
<reference evidence="1" key="1">
    <citation type="submission" date="2021-02" db="EMBL/GenBank/DDBJ databases">
        <authorList>
            <person name="Nowell W R."/>
        </authorList>
    </citation>
    <scope>NUCLEOTIDE SEQUENCE</scope>
</reference>